<dbReference type="Gene3D" id="3.40.50.300">
    <property type="entry name" value="P-loop containing nucleotide triphosphate hydrolases"/>
    <property type="match status" value="1"/>
</dbReference>
<proteinExistence type="predicted"/>
<dbReference type="SUPFAM" id="SSF52540">
    <property type="entry name" value="P-loop containing nucleoside triphosphate hydrolases"/>
    <property type="match status" value="1"/>
</dbReference>
<protein>
    <submittedName>
        <fullName evidence="3">DEAD/DEAH box helicase</fullName>
    </submittedName>
</protein>
<dbReference type="Proteomes" id="UP000589373">
    <property type="component" value="Unassembled WGS sequence"/>
</dbReference>
<accession>A0A847D2N5</accession>
<name>A0A847D2N5_9LACT</name>
<feature type="domain" description="Helicase C-terminal" evidence="2">
    <location>
        <begin position="224"/>
        <end position="370"/>
    </location>
</feature>
<dbReference type="InterPro" id="IPR027417">
    <property type="entry name" value="P-loop_NTPase"/>
</dbReference>
<dbReference type="Gene3D" id="3.40.50.10810">
    <property type="entry name" value="Tandem AAA-ATPase domain"/>
    <property type="match status" value="1"/>
</dbReference>
<keyword evidence="3" id="KW-0067">ATP-binding</keyword>
<sequence length="680" mass="77689">QVSRYQLAETLCNAVPNVLLLTATPHRGKSDHFRRVLKLIDADAFPGDGMPSIEEIEPYVMRSEKRYAVDYDGKKLFQQRMTIRLDVPLDETYHRLQIDLYNHVTNYVRYCFGRAKRGNRNATGLVMVMMQKLASSSTAAILAAMETRLWRLQHGETDDDIDDYDEEGVVDFDDLDTNDFSVAMQDNGFFNEETALQKLIVEARTCLETEQDAKATALVRKIYKLQDKYNNSQLKVLVFTEFRKTQGYLKKILEGAGLTTVEIHGSMDLAERQQALVKFKNEANVMVATDAAGESLNMQFCHIVFNYDLPWNPMAIEQRIGRVDRIGQKFPVVAFNMLTNNTVDTRVYEIIVEKLDAILQELGIDKTNDVLDSTIDMKQVNHLYLQSLLDPHRFDFASDKWLYEIKSKLNDYKSTEGILPVFTGDDIKKESAGEIKYSPLPVWLEELMDLYTMNEKGKIVKRLSGVSEYAINGYKLEAVFEADKLGDNPGSEHLTLQHPVVKRILDEMDGNSQTMVPVIVSKNGGETCGYLTLWKVLAKNNYETKTTYSAQFITDAGRVFAPYGNDVWNRLVQEKNSFQYVGETECNLVIEENQALNNNLHALFHRMEAEIQNGLQVRAEKKLKAWSYAENRLNRIGIENIRNAKLRKLTTEKEEWKSAFAKGLSVVPDVKHILTVRIDG</sequence>
<evidence type="ECO:0000256" key="1">
    <source>
        <dbReference type="ARBA" id="ARBA00022801"/>
    </source>
</evidence>
<dbReference type="InterPro" id="IPR038718">
    <property type="entry name" value="SNF2-like_sf"/>
</dbReference>
<dbReference type="AlphaFoldDB" id="A0A847D2N5"/>
<gene>
    <name evidence="3" type="ORF">GX662_01625</name>
</gene>
<dbReference type="EMBL" id="JAAZCD010000037">
    <property type="protein sequence ID" value="NLD30950.1"/>
    <property type="molecule type" value="Genomic_DNA"/>
</dbReference>
<keyword evidence="3" id="KW-0547">Nucleotide-binding</keyword>
<dbReference type="CDD" id="cd18793">
    <property type="entry name" value="SF2_C_SNF"/>
    <property type="match status" value="1"/>
</dbReference>
<evidence type="ECO:0000313" key="3">
    <source>
        <dbReference type="EMBL" id="NLD30950.1"/>
    </source>
</evidence>
<keyword evidence="3" id="KW-0347">Helicase</keyword>
<organism evidence="3 4">
    <name type="scientific">Trichococcus flocculiformis</name>
    <dbReference type="NCBI Taxonomy" id="82803"/>
    <lineage>
        <taxon>Bacteria</taxon>
        <taxon>Bacillati</taxon>
        <taxon>Bacillota</taxon>
        <taxon>Bacilli</taxon>
        <taxon>Lactobacillales</taxon>
        <taxon>Carnobacteriaceae</taxon>
        <taxon>Trichococcus</taxon>
    </lineage>
</organism>
<feature type="non-terminal residue" evidence="3">
    <location>
        <position position="1"/>
    </location>
</feature>
<dbReference type="Pfam" id="PF00271">
    <property type="entry name" value="Helicase_C"/>
    <property type="match status" value="1"/>
</dbReference>
<dbReference type="PROSITE" id="PS51194">
    <property type="entry name" value="HELICASE_CTER"/>
    <property type="match status" value="1"/>
</dbReference>
<reference evidence="3 4" key="1">
    <citation type="journal article" date="2020" name="Biotechnol. Biofuels">
        <title>New insights from the biogas microbiome by comprehensive genome-resolved metagenomics of nearly 1600 species originating from multiple anaerobic digesters.</title>
        <authorList>
            <person name="Campanaro S."/>
            <person name="Treu L."/>
            <person name="Rodriguez-R L.M."/>
            <person name="Kovalovszki A."/>
            <person name="Ziels R.M."/>
            <person name="Maus I."/>
            <person name="Zhu X."/>
            <person name="Kougias P.G."/>
            <person name="Basile A."/>
            <person name="Luo G."/>
            <person name="Schluter A."/>
            <person name="Konstantinidis K.T."/>
            <person name="Angelidaki I."/>
        </authorList>
    </citation>
    <scope>NUCLEOTIDE SEQUENCE [LARGE SCALE GENOMIC DNA]</scope>
    <source>
        <strain evidence="3">AS07pgkLD_105</strain>
    </source>
</reference>
<comment type="caution">
    <text evidence="3">The sequence shown here is derived from an EMBL/GenBank/DDBJ whole genome shotgun (WGS) entry which is preliminary data.</text>
</comment>
<dbReference type="SMART" id="SM00490">
    <property type="entry name" value="HELICc"/>
    <property type="match status" value="1"/>
</dbReference>
<dbReference type="InterPro" id="IPR001650">
    <property type="entry name" value="Helicase_C-like"/>
</dbReference>
<dbReference type="InterPro" id="IPR049730">
    <property type="entry name" value="SNF2/RAD54-like_C"/>
</dbReference>
<dbReference type="RefSeq" id="WP_276641600.1">
    <property type="nucleotide sequence ID" value="NZ_JAAZCD010000037.1"/>
</dbReference>
<dbReference type="PANTHER" id="PTHR45766">
    <property type="entry name" value="DNA ANNEALING HELICASE AND ENDONUCLEASE ZRANB3 FAMILY MEMBER"/>
    <property type="match status" value="1"/>
</dbReference>
<dbReference type="GO" id="GO:0004386">
    <property type="term" value="F:helicase activity"/>
    <property type="evidence" value="ECO:0007669"/>
    <property type="project" value="UniProtKB-KW"/>
</dbReference>
<dbReference type="GO" id="GO:0016787">
    <property type="term" value="F:hydrolase activity"/>
    <property type="evidence" value="ECO:0007669"/>
    <property type="project" value="UniProtKB-KW"/>
</dbReference>
<evidence type="ECO:0000313" key="4">
    <source>
        <dbReference type="Proteomes" id="UP000589373"/>
    </source>
</evidence>
<keyword evidence="1" id="KW-0378">Hydrolase</keyword>
<evidence type="ECO:0000259" key="2">
    <source>
        <dbReference type="PROSITE" id="PS51194"/>
    </source>
</evidence>
<dbReference type="PANTHER" id="PTHR45766:SF6">
    <property type="entry name" value="SWI_SNF-RELATED MATRIX-ASSOCIATED ACTIN-DEPENDENT REGULATOR OF CHROMATIN SUBFAMILY A-LIKE PROTEIN 1"/>
    <property type="match status" value="1"/>
</dbReference>